<dbReference type="InterPro" id="IPR001017">
    <property type="entry name" value="DH_E1"/>
</dbReference>
<dbReference type="Proteomes" id="UP001206925">
    <property type="component" value="Unassembled WGS sequence"/>
</dbReference>
<dbReference type="Pfam" id="PF00676">
    <property type="entry name" value="E1_dh"/>
    <property type="match status" value="1"/>
</dbReference>
<dbReference type="PANTHER" id="PTHR43380">
    <property type="entry name" value="2-OXOISOVALERATE DEHYDROGENASE SUBUNIT ALPHA, MITOCHONDRIAL"/>
    <property type="match status" value="1"/>
</dbReference>
<dbReference type="AlphaFoldDB" id="A0AAD5CJ68"/>
<dbReference type="PANTHER" id="PTHR43380:SF11">
    <property type="entry name" value="2-OXOISOVALERATE DEHYDROGENASE SUBUNIT ALPHA 2, MITOCHONDRIAL"/>
    <property type="match status" value="1"/>
</dbReference>
<proteinExistence type="predicted"/>
<evidence type="ECO:0000313" key="4">
    <source>
        <dbReference type="Proteomes" id="UP001206925"/>
    </source>
</evidence>
<evidence type="ECO:0000313" key="3">
    <source>
        <dbReference type="EMBL" id="KAI7742215.1"/>
    </source>
</evidence>
<dbReference type="GO" id="GO:0016624">
    <property type="term" value="F:oxidoreductase activity, acting on the aldehyde or oxo group of donors, disulfide as acceptor"/>
    <property type="evidence" value="ECO:0007669"/>
    <property type="project" value="InterPro"/>
</dbReference>
<name>A0AAD5CJ68_AMBAR</name>
<reference evidence="3" key="1">
    <citation type="submission" date="2022-06" db="EMBL/GenBank/DDBJ databases">
        <title>Uncovering the hologenomic basis of an extraordinary plant invasion.</title>
        <authorList>
            <person name="Bieker V.C."/>
            <person name="Martin M.D."/>
            <person name="Gilbert T."/>
            <person name="Hodgins K."/>
            <person name="Battlay P."/>
            <person name="Petersen B."/>
            <person name="Wilson J."/>
        </authorList>
    </citation>
    <scope>NUCLEOTIDE SEQUENCE</scope>
    <source>
        <strain evidence="3">AA19_3_7</strain>
        <tissue evidence="3">Leaf</tissue>
    </source>
</reference>
<sequence>MNMVLWLTRSRRGGGNLMKNIICSNFVTLCPNLQTSTHSSSSSPTTLCDSINGKGTSAFPYSYSYSFSSTYASFWGTRHFNSMQAGEHMLSEEDDNDGSSFGKTQVMDFAGGKIKYTTEIKFLPSSSEERVQCFRILDEDGYPISSNMMEHMYKELALKVYRGMVTLNTMDKFLYEAQRQGRLSFYLTSFGEEAINLASAAALSIDDIVLA</sequence>
<dbReference type="EMBL" id="JAMZMK010008050">
    <property type="protein sequence ID" value="KAI7742215.1"/>
    <property type="molecule type" value="Genomic_DNA"/>
</dbReference>
<dbReference type="InterPro" id="IPR050771">
    <property type="entry name" value="Alpha-ketoacid_DH_E1_comp"/>
</dbReference>
<accession>A0AAD5CJ68</accession>
<feature type="domain" description="Dehydrogenase E1 component" evidence="2">
    <location>
        <begin position="162"/>
        <end position="210"/>
    </location>
</feature>
<feature type="non-terminal residue" evidence="3">
    <location>
        <position position="211"/>
    </location>
</feature>
<dbReference type="SUPFAM" id="SSF52518">
    <property type="entry name" value="Thiamin diphosphate-binding fold (THDP-binding)"/>
    <property type="match status" value="1"/>
</dbReference>
<evidence type="ECO:0000259" key="2">
    <source>
        <dbReference type="Pfam" id="PF00676"/>
    </source>
</evidence>
<gene>
    <name evidence="3" type="ORF">M8C21_017771</name>
</gene>
<protein>
    <recommendedName>
        <fullName evidence="2">Dehydrogenase E1 component domain-containing protein</fullName>
    </recommendedName>
</protein>
<keyword evidence="1" id="KW-0560">Oxidoreductase</keyword>
<evidence type="ECO:0000256" key="1">
    <source>
        <dbReference type="ARBA" id="ARBA00023002"/>
    </source>
</evidence>
<dbReference type="InterPro" id="IPR029061">
    <property type="entry name" value="THDP-binding"/>
</dbReference>
<dbReference type="Gene3D" id="3.40.50.970">
    <property type="match status" value="1"/>
</dbReference>
<dbReference type="GO" id="GO:0009083">
    <property type="term" value="P:branched-chain amino acid catabolic process"/>
    <property type="evidence" value="ECO:0007669"/>
    <property type="project" value="TreeGrafter"/>
</dbReference>
<organism evidence="3 4">
    <name type="scientific">Ambrosia artemisiifolia</name>
    <name type="common">Common ragweed</name>
    <dbReference type="NCBI Taxonomy" id="4212"/>
    <lineage>
        <taxon>Eukaryota</taxon>
        <taxon>Viridiplantae</taxon>
        <taxon>Streptophyta</taxon>
        <taxon>Embryophyta</taxon>
        <taxon>Tracheophyta</taxon>
        <taxon>Spermatophyta</taxon>
        <taxon>Magnoliopsida</taxon>
        <taxon>eudicotyledons</taxon>
        <taxon>Gunneridae</taxon>
        <taxon>Pentapetalae</taxon>
        <taxon>asterids</taxon>
        <taxon>campanulids</taxon>
        <taxon>Asterales</taxon>
        <taxon>Asteraceae</taxon>
        <taxon>Asteroideae</taxon>
        <taxon>Heliantheae alliance</taxon>
        <taxon>Heliantheae</taxon>
        <taxon>Ambrosia</taxon>
    </lineage>
</organism>
<keyword evidence="4" id="KW-1185">Reference proteome</keyword>
<comment type="caution">
    <text evidence="3">The sequence shown here is derived from an EMBL/GenBank/DDBJ whole genome shotgun (WGS) entry which is preliminary data.</text>
</comment>